<dbReference type="InterPro" id="IPR004250">
    <property type="entry name" value="Somatostatin"/>
</dbReference>
<reference evidence="2" key="2">
    <citation type="submission" date="2025-09" db="UniProtKB">
        <authorList>
            <consortium name="Ensembl"/>
        </authorList>
    </citation>
    <scope>IDENTIFICATION</scope>
</reference>
<evidence type="ECO:0000313" key="2">
    <source>
        <dbReference type="Ensembl" id="ENSJJAP00000010508.1"/>
    </source>
</evidence>
<evidence type="ECO:0000256" key="1">
    <source>
        <dbReference type="SAM" id="SignalP"/>
    </source>
</evidence>
<dbReference type="GO" id="GO:0005184">
    <property type="term" value="F:neuropeptide hormone activity"/>
    <property type="evidence" value="ECO:0007669"/>
    <property type="project" value="TreeGrafter"/>
</dbReference>
<dbReference type="PIRSF" id="PIRSF001814">
    <property type="entry name" value="Somatostatin"/>
    <property type="match status" value="1"/>
</dbReference>
<keyword evidence="3" id="KW-1185">Reference proteome</keyword>
<dbReference type="GO" id="GO:0030334">
    <property type="term" value="P:regulation of cell migration"/>
    <property type="evidence" value="ECO:0007669"/>
    <property type="project" value="TreeGrafter"/>
</dbReference>
<reference evidence="2" key="1">
    <citation type="submission" date="2025-08" db="UniProtKB">
        <authorList>
            <consortium name="Ensembl"/>
        </authorList>
    </citation>
    <scope>IDENTIFICATION</scope>
</reference>
<feature type="chain" id="PRO_5034528863" evidence="1">
    <location>
        <begin position="27"/>
        <end position="106"/>
    </location>
</feature>
<dbReference type="GO" id="GO:0005615">
    <property type="term" value="C:extracellular space"/>
    <property type="evidence" value="ECO:0007669"/>
    <property type="project" value="TreeGrafter"/>
</dbReference>
<dbReference type="GO" id="GO:0001664">
    <property type="term" value="F:G protein-coupled receptor binding"/>
    <property type="evidence" value="ECO:0007669"/>
    <property type="project" value="TreeGrafter"/>
</dbReference>
<protein>
    <submittedName>
        <fullName evidence="2">Cortistatin</fullName>
    </submittedName>
</protein>
<feature type="signal peptide" evidence="1">
    <location>
        <begin position="1"/>
        <end position="26"/>
    </location>
</feature>
<dbReference type="OMA" id="TRCKNFF"/>
<dbReference type="AlphaFoldDB" id="A0A8C5NZ85"/>
<name>A0A8C5NZ85_JACJA</name>
<evidence type="ECO:0000313" key="3">
    <source>
        <dbReference type="Proteomes" id="UP000694385"/>
    </source>
</evidence>
<organism evidence="2 3">
    <name type="scientific">Jaculus jaculus</name>
    <name type="common">Lesser Egyptian jerboa</name>
    <dbReference type="NCBI Taxonomy" id="51337"/>
    <lineage>
        <taxon>Eukaryota</taxon>
        <taxon>Metazoa</taxon>
        <taxon>Chordata</taxon>
        <taxon>Craniata</taxon>
        <taxon>Vertebrata</taxon>
        <taxon>Euteleostomi</taxon>
        <taxon>Mammalia</taxon>
        <taxon>Eutheria</taxon>
        <taxon>Euarchontoglires</taxon>
        <taxon>Glires</taxon>
        <taxon>Rodentia</taxon>
        <taxon>Myomorpha</taxon>
        <taxon>Dipodoidea</taxon>
        <taxon>Dipodidae</taxon>
        <taxon>Dipodinae</taxon>
        <taxon>Jaculus</taxon>
    </lineage>
</organism>
<proteinExistence type="predicted"/>
<dbReference type="Ensembl" id="ENSJJAT00000016968.1">
    <property type="protein sequence ID" value="ENSJJAP00000010508.1"/>
    <property type="gene ID" value="ENSJJAG00000014099.1"/>
</dbReference>
<dbReference type="PANTHER" id="PTHR10558:SF1">
    <property type="entry name" value="CORTISTATIN"/>
    <property type="match status" value="1"/>
</dbReference>
<sequence length="106" mass="11782">ITGSMAVGKWLSLSGMLLLLLWETVATTLPRDKGPTSQDDMQATAEVKRESLLAWWHEWTSQTSAGALIGGDARGMSKRQEGPALQPCRDETPCQSFFWKTFSCKY</sequence>
<dbReference type="GeneTree" id="ENSGT00730000111752"/>
<dbReference type="PANTHER" id="PTHR10558">
    <property type="entry name" value="SOMATOSTATIN"/>
    <property type="match status" value="1"/>
</dbReference>
<keyword evidence="1" id="KW-0732">Signal</keyword>
<dbReference type="Proteomes" id="UP000694385">
    <property type="component" value="Unassembled WGS sequence"/>
</dbReference>
<dbReference type="GO" id="GO:0007193">
    <property type="term" value="P:adenylate cyclase-inhibiting G protein-coupled receptor signaling pathway"/>
    <property type="evidence" value="ECO:0007669"/>
    <property type="project" value="TreeGrafter"/>
</dbReference>
<accession>A0A8C5NZ85</accession>